<protein>
    <submittedName>
        <fullName evidence="1">Uncharacterized protein</fullName>
    </submittedName>
</protein>
<name>A0A9W4H4Z1_9ACTN</name>
<comment type="caution">
    <text evidence="1">The sequence shown here is derived from an EMBL/GenBank/DDBJ whole genome shotgun (WGS) entry which is preliminary data.</text>
</comment>
<evidence type="ECO:0000313" key="1">
    <source>
        <dbReference type="EMBL" id="CAG7650874.1"/>
    </source>
</evidence>
<gene>
    <name evidence="1" type="ORF">SBRY_50467</name>
</gene>
<reference evidence="1" key="1">
    <citation type="submission" date="2021-06" db="EMBL/GenBank/DDBJ databases">
        <authorList>
            <person name="Arsene-Ploetze F."/>
        </authorList>
    </citation>
    <scope>NUCLEOTIDE SEQUENCE</scope>
    <source>
        <strain evidence="1">SBRY1</strain>
    </source>
</reference>
<keyword evidence="2" id="KW-1185">Reference proteome</keyword>
<dbReference type="EMBL" id="CAJVAX010000019">
    <property type="protein sequence ID" value="CAG7650874.1"/>
    <property type="molecule type" value="Genomic_DNA"/>
</dbReference>
<proteinExistence type="predicted"/>
<sequence>MGRRPAGLGASGVLSGTVRAAAGAGMAAGGEAAARGGASRGVILVASLVVGGADTTNDAEAELQLSLRVQGTRLRYRSAGRASGSWPAVAPVSAPLGSAGAARAHEGWPAA</sequence>
<evidence type="ECO:0000313" key="2">
    <source>
        <dbReference type="Proteomes" id="UP001153328"/>
    </source>
</evidence>
<organism evidence="1 2">
    <name type="scientific">Actinacidiphila bryophytorum</name>
    <dbReference type="NCBI Taxonomy" id="1436133"/>
    <lineage>
        <taxon>Bacteria</taxon>
        <taxon>Bacillati</taxon>
        <taxon>Actinomycetota</taxon>
        <taxon>Actinomycetes</taxon>
        <taxon>Kitasatosporales</taxon>
        <taxon>Streptomycetaceae</taxon>
        <taxon>Actinacidiphila</taxon>
    </lineage>
</organism>
<dbReference type="AlphaFoldDB" id="A0A9W4H4Z1"/>
<accession>A0A9W4H4Z1</accession>
<dbReference type="Proteomes" id="UP001153328">
    <property type="component" value="Unassembled WGS sequence"/>
</dbReference>